<dbReference type="AlphaFoldDB" id="A0A8J5IYK2"/>
<accession>A0A8J5IYK2</accession>
<feature type="non-terminal residue" evidence="2">
    <location>
        <position position="1"/>
    </location>
</feature>
<evidence type="ECO:0000313" key="2">
    <source>
        <dbReference type="EMBL" id="KAG6967181.1"/>
    </source>
</evidence>
<gene>
    <name evidence="2" type="ORF">JG688_00006432</name>
</gene>
<feature type="region of interest" description="Disordered" evidence="1">
    <location>
        <begin position="1"/>
        <end position="109"/>
    </location>
</feature>
<organism evidence="2 3">
    <name type="scientific">Phytophthora aleatoria</name>
    <dbReference type="NCBI Taxonomy" id="2496075"/>
    <lineage>
        <taxon>Eukaryota</taxon>
        <taxon>Sar</taxon>
        <taxon>Stramenopiles</taxon>
        <taxon>Oomycota</taxon>
        <taxon>Peronosporomycetes</taxon>
        <taxon>Peronosporales</taxon>
        <taxon>Peronosporaceae</taxon>
        <taxon>Phytophthora</taxon>
    </lineage>
</organism>
<dbReference type="Proteomes" id="UP000709295">
    <property type="component" value="Unassembled WGS sequence"/>
</dbReference>
<keyword evidence="3" id="KW-1185">Reference proteome</keyword>
<comment type="caution">
    <text evidence="2">The sequence shown here is derived from an EMBL/GenBank/DDBJ whole genome shotgun (WGS) entry which is preliminary data.</text>
</comment>
<name>A0A8J5IYK2_9STRA</name>
<dbReference type="EMBL" id="JAENGY010000281">
    <property type="protein sequence ID" value="KAG6967181.1"/>
    <property type="molecule type" value="Genomic_DNA"/>
</dbReference>
<feature type="compositionally biased region" description="Acidic residues" evidence="1">
    <location>
        <begin position="146"/>
        <end position="168"/>
    </location>
</feature>
<sequence length="182" mass="19571">MPGTAASDDVGSVTTISQPPSTSQCESTPRLAPGPREASIVRGDPRENAPEPEAAYESDEVENESEPGEMENASEPGETDGANDPVETEGPARNLDEQFSIVSDGSYVEDPRRLHDLQQILQFAYPYNMMKSNAENDDGTSGVNDSDSEGELDDRTDDGQEEEGEEEAKDPLLYSSLIDALG</sequence>
<evidence type="ECO:0000313" key="3">
    <source>
        <dbReference type="Proteomes" id="UP000709295"/>
    </source>
</evidence>
<feature type="region of interest" description="Disordered" evidence="1">
    <location>
        <begin position="131"/>
        <end position="182"/>
    </location>
</feature>
<evidence type="ECO:0000256" key="1">
    <source>
        <dbReference type="SAM" id="MobiDB-lite"/>
    </source>
</evidence>
<reference evidence="2" key="1">
    <citation type="submission" date="2021-01" db="EMBL/GenBank/DDBJ databases">
        <title>Phytophthora aleatoria, a newly-described species from Pinus radiata is distinct from Phytophthora cactorum isolates based on comparative genomics.</title>
        <authorList>
            <person name="Mcdougal R."/>
            <person name="Panda P."/>
            <person name="Williams N."/>
            <person name="Studholme D.J."/>
        </authorList>
    </citation>
    <scope>NUCLEOTIDE SEQUENCE</scope>
    <source>
        <strain evidence="2">NZFS 4037</strain>
    </source>
</reference>
<feature type="compositionally biased region" description="Polar residues" evidence="1">
    <location>
        <begin position="12"/>
        <end position="27"/>
    </location>
</feature>
<feature type="compositionally biased region" description="Acidic residues" evidence="1">
    <location>
        <begin position="54"/>
        <end position="69"/>
    </location>
</feature>
<protein>
    <submittedName>
        <fullName evidence="2">Uncharacterized protein</fullName>
    </submittedName>
</protein>
<proteinExistence type="predicted"/>